<name>A0A1E3R5Z3_9MYCO</name>
<keyword evidence="11" id="KW-0560">Oxidoreductase</keyword>
<feature type="region of interest" description="Disordered" evidence="17">
    <location>
        <begin position="918"/>
        <end position="938"/>
    </location>
</feature>
<dbReference type="NCBIfam" id="NF008730">
    <property type="entry name" value="PRK11750.1"/>
    <property type="match status" value="1"/>
</dbReference>
<dbReference type="Pfam" id="PF01493">
    <property type="entry name" value="GXGXG"/>
    <property type="match status" value="1"/>
</dbReference>
<dbReference type="Pfam" id="PF00310">
    <property type="entry name" value="GATase_2"/>
    <property type="match status" value="1"/>
</dbReference>
<keyword evidence="10" id="KW-0315">Glutamine amidotransferase</keyword>
<organism evidence="19 20">
    <name type="scientific">Mycolicibacterium holsaticum</name>
    <dbReference type="NCBI Taxonomy" id="152142"/>
    <lineage>
        <taxon>Bacteria</taxon>
        <taxon>Bacillati</taxon>
        <taxon>Actinomycetota</taxon>
        <taxon>Actinomycetes</taxon>
        <taxon>Mycobacteriales</taxon>
        <taxon>Mycobacteriaceae</taxon>
        <taxon>Mycolicibacterium</taxon>
    </lineage>
</organism>
<keyword evidence="20" id="KW-1185">Reference proteome</keyword>
<dbReference type="CDD" id="cd00713">
    <property type="entry name" value="GltS"/>
    <property type="match status" value="1"/>
</dbReference>
<comment type="cofactor">
    <cofactor evidence="2">
        <name>[3Fe-4S] cluster</name>
        <dbReference type="ChEBI" id="CHEBI:21137"/>
    </cofactor>
</comment>
<comment type="cofactor">
    <cofactor evidence="3">
        <name>FAD</name>
        <dbReference type="ChEBI" id="CHEBI:57692"/>
    </cofactor>
</comment>
<evidence type="ECO:0000259" key="18">
    <source>
        <dbReference type="PROSITE" id="PS51278"/>
    </source>
</evidence>
<keyword evidence="7" id="KW-0288">FMN</keyword>
<comment type="pathway">
    <text evidence="16">Amino-acid biosynthesis.</text>
</comment>
<comment type="caution">
    <text evidence="19">The sequence shown here is derived from an EMBL/GenBank/DDBJ whole genome shotgun (WGS) entry which is preliminary data.</text>
</comment>
<evidence type="ECO:0000256" key="5">
    <source>
        <dbReference type="ARBA" id="ARBA00022605"/>
    </source>
</evidence>
<gene>
    <name evidence="19" type="ORF">BHQ17_24015</name>
</gene>
<dbReference type="GO" id="GO:0006537">
    <property type="term" value="P:glutamate biosynthetic process"/>
    <property type="evidence" value="ECO:0007669"/>
    <property type="project" value="UniProtKB-KW"/>
</dbReference>
<dbReference type="InterPro" id="IPR006982">
    <property type="entry name" value="Glu_synth_centr_N"/>
</dbReference>
<dbReference type="FunFam" id="2.160.20.60:FF:000001">
    <property type="entry name" value="Glutamate synthase, large subunit"/>
    <property type="match status" value="1"/>
</dbReference>
<dbReference type="GO" id="GO:0046872">
    <property type="term" value="F:metal ion binding"/>
    <property type="evidence" value="ECO:0007669"/>
    <property type="project" value="UniProtKB-KW"/>
</dbReference>
<protein>
    <submittedName>
        <fullName evidence="19">Glutamate synthase subunit alpha</fullName>
    </submittedName>
</protein>
<dbReference type="EMBL" id="MIGZ01000195">
    <property type="protein sequence ID" value="ODQ85239.1"/>
    <property type="molecule type" value="Genomic_DNA"/>
</dbReference>
<dbReference type="GO" id="GO:0051538">
    <property type="term" value="F:3 iron, 4 sulfur cluster binding"/>
    <property type="evidence" value="ECO:0007669"/>
    <property type="project" value="UniProtKB-KW"/>
</dbReference>
<dbReference type="InterPro" id="IPR017932">
    <property type="entry name" value="GATase_2_dom"/>
</dbReference>
<dbReference type="InterPro" id="IPR002489">
    <property type="entry name" value="Glu_synth_asu_C"/>
</dbReference>
<evidence type="ECO:0000256" key="1">
    <source>
        <dbReference type="ARBA" id="ARBA00001917"/>
    </source>
</evidence>
<feature type="compositionally biased region" description="Basic and acidic residues" evidence="17">
    <location>
        <begin position="924"/>
        <end position="938"/>
    </location>
</feature>
<evidence type="ECO:0000256" key="3">
    <source>
        <dbReference type="ARBA" id="ARBA00001974"/>
    </source>
</evidence>
<dbReference type="CDD" id="cd00982">
    <property type="entry name" value="gltB_C"/>
    <property type="match status" value="1"/>
</dbReference>
<evidence type="ECO:0000256" key="12">
    <source>
        <dbReference type="ARBA" id="ARBA00023004"/>
    </source>
</evidence>
<dbReference type="CDD" id="cd02808">
    <property type="entry name" value="GltS_FMN"/>
    <property type="match status" value="1"/>
</dbReference>
<dbReference type="InterPro" id="IPR013785">
    <property type="entry name" value="Aldolase_TIM"/>
</dbReference>
<keyword evidence="14" id="KW-0314">Glutamate biosynthesis</keyword>
<dbReference type="OrthoDB" id="9758182at2"/>
<evidence type="ECO:0000256" key="7">
    <source>
        <dbReference type="ARBA" id="ARBA00022643"/>
    </source>
</evidence>
<evidence type="ECO:0000256" key="4">
    <source>
        <dbReference type="ARBA" id="ARBA00009716"/>
    </source>
</evidence>
<comment type="cofactor">
    <cofactor evidence="1">
        <name>FMN</name>
        <dbReference type="ChEBI" id="CHEBI:58210"/>
    </cofactor>
</comment>
<evidence type="ECO:0000256" key="17">
    <source>
        <dbReference type="SAM" id="MobiDB-lite"/>
    </source>
</evidence>
<keyword evidence="12" id="KW-0408">Iron</keyword>
<keyword evidence="13" id="KW-0411">Iron-sulfur</keyword>
<evidence type="ECO:0000313" key="19">
    <source>
        <dbReference type="EMBL" id="ODQ85239.1"/>
    </source>
</evidence>
<keyword evidence="6" id="KW-0285">Flavoprotein</keyword>
<dbReference type="SUPFAM" id="SSF51395">
    <property type="entry name" value="FMN-linked oxidoreductases"/>
    <property type="match status" value="1"/>
</dbReference>
<dbReference type="GO" id="GO:0019676">
    <property type="term" value="P:ammonia assimilation cycle"/>
    <property type="evidence" value="ECO:0007669"/>
    <property type="project" value="TreeGrafter"/>
</dbReference>
<keyword evidence="8" id="KW-0479">Metal-binding</keyword>
<dbReference type="PANTHER" id="PTHR11938:SF133">
    <property type="entry name" value="GLUTAMATE SYNTHASE (NADH)"/>
    <property type="match status" value="1"/>
</dbReference>
<keyword evidence="15" id="KW-0003">3Fe-4S</keyword>
<evidence type="ECO:0000256" key="6">
    <source>
        <dbReference type="ARBA" id="ARBA00022630"/>
    </source>
</evidence>
<dbReference type="RefSeq" id="WP_069407572.1">
    <property type="nucleotide sequence ID" value="NZ_MIGZ01000195.1"/>
</dbReference>
<evidence type="ECO:0000256" key="9">
    <source>
        <dbReference type="ARBA" id="ARBA00022827"/>
    </source>
</evidence>
<evidence type="ECO:0000256" key="14">
    <source>
        <dbReference type="ARBA" id="ARBA00023164"/>
    </source>
</evidence>
<evidence type="ECO:0000256" key="13">
    <source>
        <dbReference type="ARBA" id="ARBA00023014"/>
    </source>
</evidence>
<evidence type="ECO:0000256" key="8">
    <source>
        <dbReference type="ARBA" id="ARBA00022723"/>
    </source>
</evidence>
<feature type="domain" description="Glutamine amidotransferase type-2" evidence="18">
    <location>
        <begin position="18"/>
        <end position="416"/>
    </location>
</feature>
<dbReference type="FunFam" id="3.20.20.70:FF:000053">
    <property type="entry name" value="Glutamate synthase large subunit"/>
    <property type="match status" value="1"/>
</dbReference>
<accession>A0A1E3R5Z3</accession>
<proteinExistence type="inferred from homology"/>
<comment type="similarity">
    <text evidence="4">Belongs to the glutamate synthase family.</text>
</comment>
<dbReference type="Pfam" id="PF04898">
    <property type="entry name" value="Glu_syn_central"/>
    <property type="match status" value="1"/>
</dbReference>
<dbReference type="FunFam" id="3.60.20.10:FF:000001">
    <property type="entry name" value="Glutamate synthase, large subunit"/>
    <property type="match status" value="1"/>
</dbReference>
<dbReference type="Gene3D" id="3.60.20.10">
    <property type="entry name" value="Glutamine Phosphoribosylpyrophosphate, subunit 1, domain 1"/>
    <property type="match status" value="1"/>
</dbReference>
<dbReference type="PROSITE" id="PS51278">
    <property type="entry name" value="GATASE_TYPE_2"/>
    <property type="match status" value="1"/>
</dbReference>
<evidence type="ECO:0000256" key="16">
    <source>
        <dbReference type="ARBA" id="ARBA00029440"/>
    </source>
</evidence>
<dbReference type="SUPFAM" id="SSF69336">
    <property type="entry name" value="Alpha subunit of glutamate synthase, C-terminal domain"/>
    <property type="match status" value="1"/>
</dbReference>
<keyword evidence="9" id="KW-0274">FAD</keyword>
<keyword evidence="5" id="KW-0028">Amino-acid biosynthesis</keyword>
<evidence type="ECO:0000256" key="2">
    <source>
        <dbReference type="ARBA" id="ARBA00001927"/>
    </source>
</evidence>
<dbReference type="InterPro" id="IPR036485">
    <property type="entry name" value="Glu_synth_asu_C_sf"/>
</dbReference>
<dbReference type="InterPro" id="IPR029055">
    <property type="entry name" value="Ntn_hydrolases_N"/>
</dbReference>
<evidence type="ECO:0000256" key="15">
    <source>
        <dbReference type="ARBA" id="ARBA00023291"/>
    </source>
</evidence>
<dbReference type="InterPro" id="IPR050711">
    <property type="entry name" value="ET-N_metabolism_enzyme"/>
</dbReference>
<dbReference type="Gene3D" id="2.160.20.60">
    <property type="entry name" value="Glutamate synthase, alpha subunit, C-terminal domain"/>
    <property type="match status" value="1"/>
</dbReference>
<dbReference type="Proteomes" id="UP000094243">
    <property type="component" value="Unassembled WGS sequence"/>
</dbReference>
<evidence type="ECO:0000256" key="10">
    <source>
        <dbReference type="ARBA" id="ARBA00022962"/>
    </source>
</evidence>
<dbReference type="InterPro" id="IPR002932">
    <property type="entry name" value="Glu_synthdom"/>
</dbReference>
<dbReference type="Gene3D" id="3.20.20.70">
    <property type="entry name" value="Aldolase class I"/>
    <property type="match status" value="2"/>
</dbReference>
<dbReference type="SUPFAM" id="SSF56235">
    <property type="entry name" value="N-terminal nucleophile aminohydrolases (Ntn hydrolases)"/>
    <property type="match status" value="1"/>
</dbReference>
<reference evidence="20" key="1">
    <citation type="submission" date="2016-09" db="EMBL/GenBank/DDBJ databases">
        <authorList>
            <person name="Greninger A.L."/>
            <person name="Jerome K.R."/>
            <person name="Mcnair B."/>
            <person name="Wallis C."/>
            <person name="Fang F."/>
        </authorList>
    </citation>
    <scope>NUCLEOTIDE SEQUENCE [LARGE SCALE GENOMIC DNA]</scope>
    <source>
        <strain evidence="20">M7</strain>
    </source>
</reference>
<dbReference type="PANTHER" id="PTHR11938">
    <property type="entry name" value="FAD NADPH DEHYDROGENASE/OXIDOREDUCTASE"/>
    <property type="match status" value="1"/>
</dbReference>
<dbReference type="FunFam" id="3.20.20.70:FF:000031">
    <property type="entry name" value="Glutamate synthase 1 [NADH]"/>
    <property type="match status" value="1"/>
</dbReference>
<sequence>MTPRIQGLYNPAFEHDACGVAMVADMHGRRSRDIVDKAITALLNLEHRGAQGAEPQTGDGAGILLQVPDEFLRAVVDFELPEAGSYATGIAFLPQSSKDAATASEAVEKIAEAEGLQVLGWREVPTDESSLGALARDAMPSFRQVFLGGASGMDLERRAYVVRKRAEHELGTRGPGQDGPGRETVYFPSLSGQTLVYKGMLTTPQLKAFYLDLQDDRLTSALGIVHSRFSTNTFPSWPLAHPFRRIAHNGEINTVTGNENWMRAREALIRTDLFGSDSDLEKITPVCTPGASDTARFDEVLELLHLGGRSLPHAVLMMIPEAWERHESMDPARRAFYEFHDSLMEPWDGPASVCFTDGTVIGAVLDRNGLRPSRIWVTEDGLVVMASEAGVLNLDPATVVRKMRLQPGRMFLVDTAQGRIVDDEEIKAELAAEHPYQEWLDAGLFRLDDLPQGDYVRMPHHRVVLRQQAFGYTYEELNLLVAPMARTGAEPIGSMGTDTPIAVLSARPRMLFDYFQQMFAQVTNPPLDAIREEVVTSLQGAMGPEGDLLNPGPESCRQIVLSQPIIRNHELAKLVNLDPDQEIDGRRHGLSTALVRCLYPVNRGGQGLKEALDNVRAKVSAAIRDGARIIVLSDRESNEQMAPIPSLLAVAAVHHHLVRDRTRTQVGLVVETGDAREVHHMACLVGFGAAAINPYMAFESIEDMIDRGALNGLDRDKALANYVKAAGKGVLKVMSKMGISTLASYTGAQLFQAIGISQQVLDEYFTGLTCPIGGIGLDDIAEDVAARHRLAYLDQPTEWAHRELEVGGEYQWRREGEYHLFNPDTVFKLQHSTRTGQYSIFKEYTKLVDDQSERMASLRGLIKFKDSKDTGRAAISLDEVEPASEIVKRFSTGAMSYGSISAEAHETLAIAMNRLGGRSNSGEGGEHVGRFDPDENGDWRRSAIKQVASGRFGVTSHYLTNCTDIQIKMAQGAKPGEGGQLPGNKVYPWVAEVRHSTPGVGLISPPPHHDIYSIEDLAQLIHDLKNANPQARVHVKLVSEAGVGTVAAGVSKAHADVVLISGHDGGTGATPLTSMKHAGAPWELGLAETQQTLLLNGLRDRIVVQVDGQLKTGRDVVVAALLGAEEFGFATAPLVVSGCIMMRVCHLDTCPVGVATQNPLLRQRFTGKPEFVENFFLFIAEEVRELMAQLGFRTVNEMVGQVEALDTTKAAEHWKAHKLDLEPVLHQPESAFMNQDLYCSSRQDHGLDKALDQQLIVMCREALDAGSPVRFSTTIANVNRTVGTMLGHEVTKAYGGQGLPDGTIDITFDGSAGNSFGAFLPQGITLRVYGDANDYVGKGLSGGRIVVRPSDDAPADYVAEDNIIAGNVILFGATTGQAFLRGQVGERFAVRNSGAHAVVEGVGDHGCEYMTGGKIAILGPTGRNFAAGMSGGIAYVYDPDGRLPQNLNAEMVELEDLDDEDLAWLQDMIGAHVDATDSAVGQRILDDWSTNVKHFTKVMPRDYRRVLEAIADAERTGADENGIAEAIMAAAGG</sequence>
<dbReference type="GO" id="GO:0015930">
    <property type="term" value="F:glutamate synthase activity"/>
    <property type="evidence" value="ECO:0007669"/>
    <property type="project" value="InterPro"/>
</dbReference>
<evidence type="ECO:0000256" key="11">
    <source>
        <dbReference type="ARBA" id="ARBA00023002"/>
    </source>
</evidence>
<dbReference type="Pfam" id="PF01645">
    <property type="entry name" value="Glu_synthase"/>
    <property type="match status" value="1"/>
</dbReference>
<evidence type="ECO:0000313" key="20">
    <source>
        <dbReference type="Proteomes" id="UP000094243"/>
    </source>
</evidence>